<comment type="similarity">
    <text evidence="1">Belongs to the monovalent cation:proton antiporter 1 (CPA1) transporter (TC 2.A.36) family.</text>
</comment>
<keyword evidence="4" id="KW-1185">Reference proteome</keyword>
<feature type="transmembrane region" description="Helical" evidence="2">
    <location>
        <begin position="59"/>
        <end position="78"/>
    </location>
</feature>
<protein>
    <submittedName>
        <fullName evidence="3">Uncharacterized protein</fullName>
    </submittedName>
</protein>
<dbReference type="InterPro" id="IPR051843">
    <property type="entry name" value="CPA1_transporter"/>
</dbReference>
<evidence type="ECO:0000256" key="1">
    <source>
        <dbReference type="ARBA" id="ARBA00007367"/>
    </source>
</evidence>
<feature type="transmembrane region" description="Helical" evidence="2">
    <location>
        <begin position="117"/>
        <end position="140"/>
    </location>
</feature>
<organism evidence="3 4">
    <name type="scientific">Hucho hucho</name>
    <name type="common">huchen</name>
    <dbReference type="NCBI Taxonomy" id="62062"/>
    <lineage>
        <taxon>Eukaryota</taxon>
        <taxon>Metazoa</taxon>
        <taxon>Chordata</taxon>
        <taxon>Craniata</taxon>
        <taxon>Vertebrata</taxon>
        <taxon>Euteleostomi</taxon>
        <taxon>Actinopterygii</taxon>
        <taxon>Neopterygii</taxon>
        <taxon>Teleostei</taxon>
        <taxon>Protacanthopterygii</taxon>
        <taxon>Salmoniformes</taxon>
        <taxon>Salmonidae</taxon>
        <taxon>Salmoninae</taxon>
        <taxon>Hucho</taxon>
    </lineage>
</organism>
<reference evidence="4" key="1">
    <citation type="submission" date="2018-06" db="EMBL/GenBank/DDBJ databases">
        <title>Genome assembly of Danube salmon.</title>
        <authorList>
            <person name="Macqueen D.J."/>
            <person name="Gundappa M.K."/>
        </authorList>
    </citation>
    <scope>NUCLEOTIDE SEQUENCE [LARGE SCALE GENOMIC DNA]</scope>
</reference>
<dbReference type="PANTHER" id="PTHR31102:SF22">
    <property type="entry name" value="SODIUM_HYDROGEN EXCHANGER 9B2-LIKE"/>
    <property type="match status" value="1"/>
</dbReference>
<dbReference type="Proteomes" id="UP000314982">
    <property type="component" value="Unassembled WGS sequence"/>
</dbReference>
<reference evidence="3" key="2">
    <citation type="submission" date="2025-08" db="UniProtKB">
        <authorList>
            <consortium name="Ensembl"/>
        </authorList>
    </citation>
    <scope>IDENTIFICATION</scope>
</reference>
<evidence type="ECO:0000313" key="4">
    <source>
        <dbReference type="Proteomes" id="UP000314982"/>
    </source>
</evidence>
<dbReference type="PANTHER" id="PTHR31102">
    <property type="match status" value="1"/>
</dbReference>
<keyword evidence="2" id="KW-0472">Membrane</keyword>
<dbReference type="STRING" id="62062.ENSHHUP00000031204"/>
<evidence type="ECO:0000256" key="2">
    <source>
        <dbReference type="SAM" id="Phobius"/>
    </source>
</evidence>
<feature type="transmembrane region" description="Helical" evidence="2">
    <location>
        <begin position="90"/>
        <end position="111"/>
    </location>
</feature>
<dbReference type="GeneTree" id="ENSGT00390000013285"/>
<dbReference type="GO" id="GO:0098662">
    <property type="term" value="P:inorganic cation transmembrane transport"/>
    <property type="evidence" value="ECO:0007669"/>
    <property type="project" value="TreeGrafter"/>
</dbReference>
<accession>A0A4W5M057</accession>
<sequence length="167" mass="17991">MAQHTEGLCVFPVDSTWLNILKGLCVFPVDSTWLNVLKGLCVFPVDSTWLNVLKGVLEVVGGSVAGLLLGLFICFFPSQDQEELVLRRSAMLLGLSVFAVFGSHVAGFSGAGGLCTLVMAFLAALGWGAEKVSVFLKYLFSTLLSSFKDLSMCSLQDPEVLVFIMCL</sequence>
<dbReference type="Ensembl" id="ENSHHUT00000032497.1">
    <property type="protein sequence ID" value="ENSHHUP00000031204.1"/>
    <property type="gene ID" value="ENSHHUG00000019835.1"/>
</dbReference>
<dbReference type="AlphaFoldDB" id="A0A4W5M057"/>
<evidence type="ECO:0000313" key="3">
    <source>
        <dbReference type="Ensembl" id="ENSHHUP00000031204.1"/>
    </source>
</evidence>
<keyword evidence="2" id="KW-0812">Transmembrane</keyword>
<proteinExistence type="inferred from homology"/>
<name>A0A4W5M057_9TELE</name>
<reference evidence="3" key="3">
    <citation type="submission" date="2025-09" db="UniProtKB">
        <authorList>
            <consortium name="Ensembl"/>
        </authorList>
    </citation>
    <scope>IDENTIFICATION</scope>
</reference>
<keyword evidence="2" id="KW-1133">Transmembrane helix</keyword>